<accession>A0A9X2HZ74</accession>
<dbReference type="RefSeq" id="WP_253968082.1">
    <property type="nucleotide sequence ID" value="NZ_JAMFTH010000003.1"/>
</dbReference>
<protein>
    <submittedName>
        <fullName evidence="2">Catalase</fullName>
    </submittedName>
</protein>
<evidence type="ECO:0000313" key="3">
    <source>
        <dbReference type="Proteomes" id="UP001139319"/>
    </source>
</evidence>
<gene>
    <name evidence="2" type="ORF">M6D89_10795</name>
</gene>
<name>A0A9X2HZ74_9GAMM</name>
<dbReference type="Pfam" id="PF12118">
    <property type="entry name" value="SprA-related"/>
    <property type="match status" value="1"/>
</dbReference>
<comment type="caution">
    <text evidence="2">The sequence shown here is derived from an EMBL/GenBank/DDBJ whole genome shotgun (WGS) entry which is preliminary data.</text>
</comment>
<dbReference type="EMBL" id="JAMFTH010000003">
    <property type="protein sequence ID" value="MCP8899784.1"/>
    <property type="molecule type" value="Genomic_DNA"/>
</dbReference>
<feature type="compositionally biased region" description="Polar residues" evidence="1">
    <location>
        <begin position="139"/>
        <end position="148"/>
    </location>
</feature>
<dbReference type="Proteomes" id="UP001139319">
    <property type="component" value="Unassembled WGS sequence"/>
</dbReference>
<reference evidence="2" key="1">
    <citation type="submission" date="2022-05" db="EMBL/GenBank/DDBJ databases">
        <authorList>
            <person name="Sun H.-N."/>
        </authorList>
    </citation>
    <scope>NUCLEOTIDE SEQUENCE</scope>
    <source>
        <strain evidence="2">HB14</strain>
    </source>
</reference>
<feature type="region of interest" description="Disordered" evidence="1">
    <location>
        <begin position="28"/>
        <end position="119"/>
    </location>
</feature>
<reference evidence="2" key="2">
    <citation type="submission" date="2023-01" db="EMBL/GenBank/DDBJ databases">
        <title>Gilvimarinus xylanilyticus HB14 isolated from Caulerpa lentillifera aquaculture base in Hainan, China.</title>
        <authorList>
            <person name="Zhang Y.-J."/>
        </authorList>
    </citation>
    <scope>NUCLEOTIDE SEQUENCE</scope>
    <source>
        <strain evidence="2">HB14</strain>
    </source>
</reference>
<evidence type="ECO:0000313" key="2">
    <source>
        <dbReference type="EMBL" id="MCP8899784.1"/>
    </source>
</evidence>
<proteinExistence type="predicted"/>
<dbReference type="AlphaFoldDB" id="A0A9X2HZ74"/>
<organism evidence="2 3">
    <name type="scientific">Gilvimarinus xylanilyticus</name>
    <dbReference type="NCBI Taxonomy" id="2944139"/>
    <lineage>
        <taxon>Bacteria</taxon>
        <taxon>Pseudomonadati</taxon>
        <taxon>Pseudomonadota</taxon>
        <taxon>Gammaproteobacteria</taxon>
        <taxon>Cellvibrionales</taxon>
        <taxon>Cellvibrionaceae</taxon>
        <taxon>Gilvimarinus</taxon>
    </lineage>
</organism>
<feature type="compositionally biased region" description="Low complexity" evidence="1">
    <location>
        <begin position="180"/>
        <end position="195"/>
    </location>
</feature>
<sequence length="289" mass="31443">MINSFPSNFANAVVPFAPLGRQAVGEENTELKSSSFKALEEGAAGARGENRRSPDDRPGEVEERERTRGEDRAPGAVSGKNAEAAEQKQQELEREQVRELAARDREVRAHERAHAAVGGVHAGAPTYEYTRGPDGINYATSGEVNVDTSPVPGDPQATLEKAQQIRRAAMAPAEPSGQDRQVAAQAAQLEAQARVEIAEQAREERRAEQAESEQSRERRQAENSPDESTQPVRAESGDSDKDDERERLAEAARVTADIVNRNIDINRQLIDIGVVEPPINSGALLDQRA</sequence>
<feature type="region of interest" description="Disordered" evidence="1">
    <location>
        <begin position="139"/>
        <end position="248"/>
    </location>
</feature>
<feature type="compositionally biased region" description="Basic and acidic residues" evidence="1">
    <location>
        <begin position="196"/>
        <end position="221"/>
    </location>
</feature>
<evidence type="ECO:0000256" key="1">
    <source>
        <dbReference type="SAM" id="MobiDB-lite"/>
    </source>
</evidence>
<dbReference type="InterPro" id="IPR021973">
    <property type="entry name" value="SprA-related"/>
</dbReference>
<feature type="compositionally biased region" description="Basic and acidic residues" evidence="1">
    <location>
        <begin position="83"/>
        <end position="114"/>
    </location>
</feature>
<feature type="compositionally biased region" description="Basic and acidic residues" evidence="1">
    <location>
        <begin position="48"/>
        <end position="73"/>
    </location>
</feature>
<feature type="compositionally biased region" description="Basic and acidic residues" evidence="1">
    <location>
        <begin position="235"/>
        <end position="248"/>
    </location>
</feature>
<keyword evidence="3" id="KW-1185">Reference proteome</keyword>